<evidence type="ECO:0000256" key="3">
    <source>
        <dbReference type="ARBA" id="ARBA00005189"/>
    </source>
</evidence>
<dbReference type="RefSeq" id="WP_345218857.1">
    <property type="nucleotide sequence ID" value="NZ_BAABGN010000013.1"/>
</dbReference>
<feature type="binding site" evidence="17">
    <location>
        <position position="91"/>
    </location>
    <ligand>
        <name>Mg(2+)</name>
        <dbReference type="ChEBI" id="CHEBI:18420"/>
        <label>2</label>
    </ligand>
</feature>
<accession>A0ABP8LQR6</accession>
<comment type="pathway">
    <text evidence="3">Lipid metabolism.</text>
</comment>
<feature type="transmembrane region" description="Helical" evidence="17">
    <location>
        <begin position="40"/>
        <end position="68"/>
    </location>
</feature>
<dbReference type="Gene3D" id="1.20.120.1760">
    <property type="match status" value="1"/>
</dbReference>
<comment type="caution">
    <text evidence="17">Lacks conserved residue(s) required for the propagation of feature annotation.</text>
</comment>
<evidence type="ECO:0000256" key="14">
    <source>
        <dbReference type="ARBA" id="ARBA00024082"/>
    </source>
</evidence>
<evidence type="ECO:0000256" key="13">
    <source>
        <dbReference type="ARBA" id="ARBA00023935"/>
    </source>
</evidence>
<keyword evidence="7 17" id="KW-0808">Transferase</keyword>
<protein>
    <recommendedName>
        <fullName evidence="14 17">Phosphatidylinositol phosphate synthase</fullName>
        <shortName evidence="17">PIP synthase</shortName>
        <ecNumber evidence="17">2.7.8.-</ecNumber>
    </recommendedName>
    <alternativeName>
        <fullName evidence="15 17">CDP-diacylglycerol--D-myo-inositol-3-phosphate 3-phosphatidyltransferase</fullName>
    </alternativeName>
</protein>
<keyword evidence="12 17" id="KW-0472">Membrane</keyword>
<feature type="binding site" evidence="17">
    <location>
        <position position="66"/>
    </location>
    <ligand>
        <name>Mg(2+)</name>
        <dbReference type="ChEBI" id="CHEBI:18420"/>
        <label>2</label>
    </ligand>
</feature>
<comment type="catalytic activity">
    <reaction evidence="13 17">
        <text>1,2-di-(9Z-octadecenoyl)-sn-glycero-3-cytidine-5'-diphosphate + 1D-myo-inositol 3-phosphate = 1,2-di-(9Z-octadecenoyl)-sn-glycero-3-phospho-(1D-myo-inositol-3-phosphate) + CMP + H(+)</text>
        <dbReference type="Rhea" id="RHEA:61216"/>
        <dbReference type="ChEBI" id="CHEBI:15378"/>
        <dbReference type="ChEBI" id="CHEBI:58401"/>
        <dbReference type="ChEBI" id="CHEBI:60377"/>
        <dbReference type="ChEBI" id="CHEBI:85356"/>
        <dbReference type="ChEBI" id="CHEBI:144472"/>
    </reaction>
</comment>
<organism evidence="19 20">
    <name type="scientific">Georgenia halophila</name>
    <dbReference type="NCBI Taxonomy" id="620889"/>
    <lineage>
        <taxon>Bacteria</taxon>
        <taxon>Bacillati</taxon>
        <taxon>Actinomycetota</taxon>
        <taxon>Actinomycetes</taxon>
        <taxon>Micrococcales</taxon>
        <taxon>Bogoriellaceae</taxon>
        <taxon>Georgenia</taxon>
    </lineage>
</organism>
<sequence length="209" mass="21307">MLSTSGRGFAAALFGPLARLLVRAGVSPDVVTVTGTVLTAAVALTLLPMGHLTAGALAVTAVVIFDNLDGQMARLTGRESPWGAFLDSTMDRFADAAIFSAVAVWALRHLDGTLADLTAGLAVVCLVLGGVVPYAKARAASLGMRADGGLAERADRLVVILVAVLLVGLGLSAWVLTGALALLAVASAWTVVQRVSAVYRQSRDEVGGA</sequence>
<evidence type="ECO:0000256" key="15">
    <source>
        <dbReference type="ARBA" id="ARBA00033137"/>
    </source>
</evidence>
<comment type="caution">
    <text evidence="19">The sequence shown here is derived from an EMBL/GenBank/DDBJ whole genome shotgun (WGS) entry which is preliminary data.</text>
</comment>
<dbReference type="Proteomes" id="UP001500622">
    <property type="component" value="Unassembled WGS sequence"/>
</dbReference>
<evidence type="ECO:0000256" key="11">
    <source>
        <dbReference type="ARBA" id="ARBA00022989"/>
    </source>
</evidence>
<feature type="binding site" evidence="17">
    <location>
        <position position="70"/>
    </location>
    <ligand>
        <name>a CDP-1,2-diacyl-sn-glycerol</name>
        <dbReference type="ChEBI" id="CHEBI:58332"/>
    </ligand>
</feature>
<comment type="subunit">
    <text evidence="5 17">Homodimer.</text>
</comment>
<feature type="binding site" evidence="17">
    <location>
        <position position="74"/>
    </location>
    <ligand>
        <name>a CDP-1,2-diacyl-sn-glycerol</name>
        <dbReference type="ChEBI" id="CHEBI:58332"/>
    </ligand>
</feature>
<keyword evidence="17" id="KW-1208">Phospholipid metabolism</keyword>
<feature type="binding site" evidence="17">
    <location>
        <position position="69"/>
    </location>
    <ligand>
        <name>Mg(2+)</name>
        <dbReference type="ChEBI" id="CHEBI:18420"/>
        <label>1</label>
    </ligand>
</feature>
<evidence type="ECO:0000256" key="8">
    <source>
        <dbReference type="ARBA" id="ARBA00022692"/>
    </source>
</evidence>
<feature type="transmembrane region" description="Helical" evidence="17">
    <location>
        <begin position="113"/>
        <end position="135"/>
    </location>
</feature>
<evidence type="ECO:0000256" key="10">
    <source>
        <dbReference type="ARBA" id="ARBA00022842"/>
    </source>
</evidence>
<dbReference type="InterPro" id="IPR048254">
    <property type="entry name" value="CDP_ALCOHOL_P_TRANSF_CS"/>
</dbReference>
<name>A0ABP8LQR6_9MICO</name>
<feature type="binding site" evidence="17">
    <location>
        <begin position="29"/>
        <end position="32"/>
    </location>
    <ligand>
        <name>a CDP-1,2-diacyl-sn-glycerol</name>
        <dbReference type="ChEBI" id="CHEBI:58332"/>
    </ligand>
</feature>
<evidence type="ECO:0000256" key="16">
    <source>
        <dbReference type="ARBA" id="ARBA00048865"/>
    </source>
</evidence>
<evidence type="ECO:0000256" key="17">
    <source>
        <dbReference type="HAMAP-Rule" id="MF_02241"/>
    </source>
</evidence>
<dbReference type="InterPro" id="IPR000462">
    <property type="entry name" value="CDP-OH_P_trans"/>
</dbReference>
<comment type="subcellular location">
    <subcellularLocation>
        <location evidence="1 17">Cell membrane</location>
        <topology evidence="1 17">Multi-pass membrane protein</topology>
    </subcellularLocation>
</comment>
<dbReference type="EMBL" id="BAABGN010000013">
    <property type="protein sequence ID" value="GAA4433345.1"/>
    <property type="molecule type" value="Genomic_DNA"/>
</dbReference>
<comment type="pathway">
    <text evidence="2 17">Phospholipid metabolism; phosphatidylinositol phosphate biosynthesis.</text>
</comment>
<keyword evidence="17" id="KW-0444">Lipid biosynthesis</keyword>
<reference evidence="20" key="1">
    <citation type="journal article" date="2019" name="Int. J. Syst. Evol. Microbiol.">
        <title>The Global Catalogue of Microorganisms (GCM) 10K type strain sequencing project: providing services to taxonomists for standard genome sequencing and annotation.</title>
        <authorList>
            <consortium name="The Broad Institute Genomics Platform"/>
            <consortium name="The Broad Institute Genome Sequencing Center for Infectious Disease"/>
            <person name="Wu L."/>
            <person name="Ma J."/>
        </authorList>
    </citation>
    <scope>NUCLEOTIDE SEQUENCE [LARGE SCALE GENOMIC DNA]</scope>
    <source>
        <strain evidence="20">JCM 17810</strain>
    </source>
</reference>
<comment type="catalytic activity">
    <reaction evidence="16 17">
        <text>a CDP-1,2-diacyl-sn-glycerol + 1D-myo-inositol 3-phosphate = a 1,2-diacyl-sn-glycero-3-phospho-(1D-myo-inositol-3-phosphate) + CMP + H(+)</text>
        <dbReference type="Rhea" id="RHEA:60504"/>
        <dbReference type="ChEBI" id="CHEBI:15378"/>
        <dbReference type="ChEBI" id="CHEBI:58088"/>
        <dbReference type="ChEBI" id="CHEBI:58332"/>
        <dbReference type="ChEBI" id="CHEBI:58401"/>
        <dbReference type="ChEBI" id="CHEBI:60377"/>
    </reaction>
</comment>
<evidence type="ECO:0000256" key="4">
    <source>
        <dbReference type="ARBA" id="ARBA00010441"/>
    </source>
</evidence>
<dbReference type="Pfam" id="PF01066">
    <property type="entry name" value="CDP-OH_P_transf"/>
    <property type="match status" value="1"/>
</dbReference>
<dbReference type="HAMAP" id="MF_02241">
    <property type="entry name" value="PIP_synthase"/>
    <property type="match status" value="1"/>
</dbReference>
<dbReference type="NCBIfam" id="NF045883">
    <property type="entry name" value="PIPSynth"/>
    <property type="match status" value="1"/>
</dbReference>
<comment type="cofactor">
    <cofactor evidence="17">
        <name>Mg(2+)</name>
        <dbReference type="ChEBI" id="CHEBI:18420"/>
    </cofactor>
    <text evidence="17">Contains a di-nuclear catalytic Mg(2+) center.</text>
</comment>
<keyword evidence="6 17" id="KW-1003">Cell membrane</keyword>
<evidence type="ECO:0000313" key="19">
    <source>
        <dbReference type="EMBL" id="GAA4433345.1"/>
    </source>
</evidence>
<comment type="similarity">
    <text evidence="4 17 18">Belongs to the CDP-alcohol phosphatidyltransferase class-I family.</text>
</comment>
<evidence type="ECO:0000256" key="9">
    <source>
        <dbReference type="ARBA" id="ARBA00022723"/>
    </source>
</evidence>
<keyword evidence="11 17" id="KW-1133">Transmembrane helix</keyword>
<evidence type="ECO:0000256" key="1">
    <source>
        <dbReference type="ARBA" id="ARBA00004651"/>
    </source>
</evidence>
<proteinExistence type="inferred from homology"/>
<evidence type="ECO:0000256" key="2">
    <source>
        <dbReference type="ARBA" id="ARBA00004805"/>
    </source>
</evidence>
<feature type="active site" description="Proton acceptor" evidence="17">
    <location>
        <position position="91"/>
    </location>
</feature>
<keyword evidence="10 17" id="KW-0460">Magnesium</keyword>
<evidence type="ECO:0000256" key="12">
    <source>
        <dbReference type="ARBA" id="ARBA00023136"/>
    </source>
</evidence>
<keyword evidence="17" id="KW-0443">Lipid metabolism</keyword>
<keyword evidence="17" id="KW-0594">Phospholipid biosynthesis</keyword>
<keyword evidence="20" id="KW-1185">Reference proteome</keyword>
<keyword evidence="9 17" id="KW-0479">Metal-binding</keyword>
<evidence type="ECO:0000256" key="18">
    <source>
        <dbReference type="RuleBase" id="RU003750"/>
    </source>
</evidence>
<comment type="function">
    <text evidence="17">Catalyzes the conjugation of the 1'-hydroxyl group of D-myo-inositol-3-phosphate (also named L-myo-inositol-1-phosphate) with a lipid tail of cytidine diphosphate diacylglycerol (CDP-DAG), forming phosphatidylinositol phosphate (PIP) and CMP. PIP is a precursor of phosphatidylinositol (PI) which is an essential lipid required for cell wall formation.</text>
</comment>
<evidence type="ECO:0000313" key="20">
    <source>
        <dbReference type="Proteomes" id="UP001500622"/>
    </source>
</evidence>
<feature type="binding site" evidence="17">
    <location>
        <position position="80"/>
    </location>
    <ligand>
        <name>a CDP-1,2-diacyl-sn-glycerol</name>
        <dbReference type="ChEBI" id="CHEBI:58332"/>
    </ligand>
</feature>
<feature type="binding site" evidence="17">
    <location>
        <position position="87"/>
    </location>
    <ligand>
        <name>Mg(2+)</name>
        <dbReference type="ChEBI" id="CHEBI:18420"/>
        <label>1</label>
    </ligand>
</feature>
<dbReference type="EC" id="2.7.8.-" evidence="17"/>
<evidence type="ECO:0000256" key="7">
    <source>
        <dbReference type="ARBA" id="ARBA00022679"/>
    </source>
</evidence>
<dbReference type="InterPro" id="IPR044268">
    <property type="entry name" value="PIP_synthase_PgsA1"/>
</dbReference>
<dbReference type="InterPro" id="IPR043130">
    <property type="entry name" value="CDP-OH_PTrfase_TM_dom"/>
</dbReference>
<feature type="binding site" evidence="17">
    <location>
        <position position="66"/>
    </location>
    <ligand>
        <name>Mg(2+)</name>
        <dbReference type="ChEBI" id="CHEBI:18420"/>
        <label>1</label>
    </ligand>
</feature>
<evidence type="ECO:0000256" key="5">
    <source>
        <dbReference type="ARBA" id="ARBA00011738"/>
    </source>
</evidence>
<evidence type="ECO:0000256" key="6">
    <source>
        <dbReference type="ARBA" id="ARBA00022475"/>
    </source>
</evidence>
<feature type="transmembrane region" description="Helical" evidence="17">
    <location>
        <begin position="156"/>
        <end position="189"/>
    </location>
</feature>
<dbReference type="PROSITE" id="PS00379">
    <property type="entry name" value="CDP_ALCOHOL_P_TRANSF"/>
    <property type="match status" value="1"/>
</dbReference>
<gene>
    <name evidence="19" type="ORF">GCM10023169_40210</name>
</gene>
<keyword evidence="8 17" id="KW-0812">Transmembrane</keyword>
<feature type="binding site" evidence="17">
    <location>
        <position position="87"/>
    </location>
    <ligand>
        <name>Mg(2+)</name>
        <dbReference type="ChEBI" id="CHEBI:18420"/>
        <label>2</label>
    </ligand>
</feature>